<keyword evidence="3" id="KW-1185">Reference proteome</keyword>
<dbReference type="InterPro" id="IPR034242">
    <property type="entry name" value="MauL"/>
</dbReference>
<gene>
    <name evidence="2" type="ORF">PQI24_06460</name>
</gene>
<accession>A0ABU8SRJ4</accession>
<dbReference type="SUPFAM" id="SSF49503">
    <property type="entry name" value="Cupredoxins"/>
    <property type="match status" value="1"/>
</dbReference>
<feature type="signal peptide" evidence="1">
    <location>
        <begin position="1"/>
        <end position="25"/>
    </location>
</feature>
<evidence type="ECO:0000256" key="1">
    <source>
        <dbReference type="SAM" id="SignalP"/>
    </source>
</evidence>
<organism evidence="2 3">
    <name type="scientific">Pseudoalteromonas lipolytica</name>
    <dbReference type="NCBI Taxonomy" id="570156"/>
    <lineage>
        <taxon>Bacteria</taxon>
        <taxon>Pseudomonadati</taxon>
        <taxon>Pseudomonadota</taxon>
        <taxon>Gammaproteobacteria</taxon>
        <taxon>Alteromonadales</taxon>
        <taxon>Pseudoalteromonadaceae</taxon>
        <taxon>Pseudoalteromonas</taxon>
    </lineage>
</organism>
<keyword evidence="1" id="KW-0732">Signal</keyword>
<dbReference type="Proteomes" id="UP001377972">
    <property type="component" value="Unassembled WGS sequence"/>
</dbReference>
<sequence>MLMFANFFSRVCYVALLLGSMNVLSADFSFVVRDQFGEPLKDAVIEFKDQQLNHQDNLSVAVMDQIDKHFTPKVLVIQNGQLVDFPNSDNIRHHVYSFSTVKQFDIKLYSGRPEKPEKFESPGIVVLGCNIHDSMVGYIYVADSSEVLKTSVDGKVQLNVSTFPVSFTVWQPNQQSDIDQKKTITFADSSQVADIVITTIEPKPRNTFGEMFKGTND</sequence>
<dbReference type="CDD" id="cd04221">
    <property type="entry name" value="MauL"/>
    <property type="match status" value="1"/>
</dbReference>
<name>A0ABU8SRJ4_9GAMM</name>
<evidence type="ECO:0000313" key="2">
    <source>
        <dbReference type="EMBL" id="MEJ6495664.1"/>
    </source>
</evidence>
<reference evidence="2 3" key="1">
    <citation type="submission" date="2023-01" db="EMBL/GenBank/DDBJ databases">
        <title>Trichodesmium-associated heterotrophic epibiont bacteria.</title>
        <authorList>
            <person name="Cleveland C.S."/>
            <person name="Webb E.A."/>
        </authorList>
    </citation>
    <scope>NUCLEOTIDE SEQUENCE [LARGE SCALE GENOMIC DNA]</scope>
    <source>
        <strain evidence="2 3">USCH2</strain>
    </source>
</reference>
<proteinExistence type="predicted"/>
<feature type="chain" id="PRO_5047063705" evidence="1">
    <location>
        <begin position="26"/>
        <end position="217"/>
    </location>
</feature>
<dbReference type="Gene3D" id="2.60.40.420">
    <property type="entry name" value="Cupredoxins - blue copper proteins"/>
    <property type="match status" value="1"/>
</dbReference>
<protein>
    <submittedName>
        <fullName evidence="2">Methylamine utilization protein</fullName>
    </submittedName>
</protein>
<dbReference type="RefSeq" id="WP_138616235.1">
    <property type="nucleotide sequence ID" value="NZ_JAQPZS010000004.1"/>
</dbReference>
<dbReference type="InterPro" id="IPR008972">
    <property type="entry name" value="Cupredoxin"/>
</dbReference>
<comment type="caution">
    <text evidence="2">The sequence shown here is derived from an EMBL/GenBank/DDBJ whole genome shotgun (WGS) entry which is preliminary data.</text>
</comment>
<dbReference type="EMBL" id="JAQPZS010000004">
    <property type="protein sequence ID" value="MEJ6495664.1"/>
    <property type="molecule type" value="Genomic_DNA"/>
</dbReference>
<evidence type="ECO:0000313" key="3">
    <source>
        <dbReference type="Proteomes" id="UP001377972"/>
    </source>
</evidence>